<comment type="similarity">
    <text evidence="1">Belongs to the AfsR/DnrI/RedD regulatory family.</text>
</comment>
<name>A0A7C9RXB2_9PSEU</name>
<dbReference type="InterPro" id="IPR027417">
    <property type="entry name" value="P-loop_NTPase"/>
</dbReference>
<dbReference type="SUPFAM" id="SSF46894">
    <property type="entry name" value="C-terminal effector domain of the bipartite response regulators"/>
    <property type="match status" value="1"/>
</dbReference>
<gene>
    <name evidence="7" type="ORF">G7043_40295</name>
</gene>
<dbReference type="SUPFAM" id="SSF48452">
    <property type="entry name" value="TPR-like"/>
    <property type="match status" value="1"/>
</dbReference>
<dbReference type="InterPro" id="IPR002182">
    <property type="entry name" value="NB-ARC"/>
</dbReference>
<dbReference type="GO" id="GO:0003677">
    <property type="term" value="F:DNA binding"/>
    <property type="evidence" value="ECO:0007669"/>
    <property type="project" value="UniProtKB-KW"/>
</dbReference>
<dbReference type="InterPro" id="IPR011990">
    <property type="entry name" value="TPR-like_helical_dom_sf"/>
</dbReference>
<dbReference type="AlphaFoldDB" id="A0A7C9RXB2"/>
<keyword evidence="4" id="KW-0804">Transcription</keyword>
<dbReference type="Gene3D" id="1.25.40.10">
    <property type="entry name" value="Tetratricopeptide repeat domain"/>
    <property type="match status" value="1"/>
</dbReference>
<dbReference type="EMBL" id="JAAMPJ010000015">
    <property type="protein sequence ID" value="NGY65164.1"/>
    <property type="molecule type" value="Genomic_DNA"/>
</dbReference>
<evidence type="ECO:0000256" key="4">
    <source>
        <dbReference type="ARBA" id="ARBA00023163"/>
    </source>
</evidence>
<dbReference type="PANTHER" id="PTHR35807:SF1">
    <property type="entry name" value="TRANSCRIPTIONAL REGULATOR REDD"/>
    <property type="match status" value="1"/>
</dbReference>
<dbReference type="GO" id="GO:0006355">
    <property type="term" value="P:regulation of DNA-templated transcription"/>
    <property type="evidence" value="ECO:0007669"/>
    <property type="project" value="InterPro"/>
</dbReference>
<organism evidence="7 8">
    <name type="scientific">Lentzea alba</name>
    <dbReference type="NCBI Taxonomy" id="2714351"/>
    <lineage>
        <taxon>Bacteria</taxon>
        <taxon>Bacillati</taxon>
        <taxon>Actinomycetota</taxon>
        <taxon>Actinomycetes</taxon>
        <taxon>Pseudonocardiales</taxon>
        <taxon>Pseudonocardiaceae</taxon>
        <taxon>Lentzea</taxon>
    </lineage>
</organism>
<dbReference type="Gene3D" id="1.10.10.10">
    <property type="entry name" value="Winged helix-like DNA-binding domain superfamily/Winged helix DNA-binding domain"/>
    <property type="match status" value="1"/>
</dbReference>
<dbReference type="Pfam" id="PF03704">
    <property type="entry name" value="BTAD"/>
    <property type="match status" value="1"/>
</dbReference>
<feature type="domain" description="Bacterial transcriptional activator" evidence="6">
    <location>
        <begin position="111"/>
        <end position="255"/>
    </location>
</feature>
<comment type="caution">
    <text evidence="7">The sequence shown here is derived from an EMBL/GenBank/DDBJ whole genome shotgun (WGS) entry which is preliminary data.</text>
</comment>
<dbReference type="PRINTS" id="PR00364">
    <property type="entry name" value="DISEASERSIST"/>
</dbReference>
<proteinExistence type="inferred from homology"/>
<dbReference type="InterPro" id="IPR051677">
    <property type="entry name" value="AfsR-DnrI-RedD_regulator"/>
</dbReference>
<dbReference type="RefSeq" id="WP_166053987.1">
    <property type="nucleotide sequence ID" value="NZ_JAAMPJ010000015.1"/>
</dbReference>
<evidence type="ECO:0000256" key="1">
    <source>
        <dbReference type="ARBA" id="ARBA00005820"/>
    </source>
</evidence>
<dbReference type="PANTHER" id="PTHR35807">
    <property type="entry name" value="TRANSCRIPTIONAL REGULATOR REDD-RELATED"/>
    <property type="match status" value="1"/>
</dbReference>
<keyword evidence="3" id="KW-0238">DNA-binding</keyword>
<dbReference type="Proteomes" id="UP000481360">
    <property type="component" value="Unassembled WGS sequence"/>
</dbReference>
<dbReference type="SMART" id="SM00862">
    <property type="entry name" value="Trans_reg_C"/>
    <property type="match status" value="1"/>
</dbReference>
<dbReference type="GO" id="GO:0000160">
    <property type="term" value="P:phosphorelay signal transduction system"/>
    <property type="evidence" value="ECO:0007669"/>
    <property type="project" value="InterPro"/>
</dbReference>
<evidence type="ECO:0000259" key="6">
    <source>
        <dbReference type="SMART" id="SM01043"/>
    </source>
</evidence>
<dbReference type="InterPro" id="IPR036388">
    <property type="entry name" value="WH-like_DNA-bd_sf"/>
</dbReference>
<keyword evidence="8" id="KW-1185">Reference proteome</keyword>
<sequence length="503" mass="54515">MIAGETGGAKVLFHVLGPLETRVQGGDGPRRIARKASALLATLLLNRGEWVDCTRLVEAIWPDRVPPRSALSNIKSYIWQIRHDLLPAQDSGPRIEARAGAYRLCAAPDEVDAECFRRRVADGRTAMARGDAADAVRHLETAAALWRGTPFAELPDEVVAPVVAELEELRWEVRETLADALTAVRRHREAIALLRELTTADPLREGPWARLVLALVRAGRRSEALATYDDARRVLADELGVDPGRALVEAHRHALAEPATRRVRCDLPRDVPDFTGRSGEVARLTGLSRSARTTVPVVVIDGMPGVGKTAFAVHVAHRIAGEFPDGQLFVDLSPDGEPLGADVLLARLLRAAGVRDIPDTVVERAAAWRAHLAGRRVLLVLDGASSSNQVRPLLPGSAGCMVVITARTRVLHLDAIEPITLTPLPAAQTAALFRSGTRASADDVVREVVRRTGGLPAAVRAAAALFHSRPQWTEEQFTTRLGEEATRTATALDDRQHRLLHAV</sequence>
<dbReference type="Pfam" id="PF00931">
    <property type="entry name" value="NB-ARC"/>
    <property type="match status" value="1"/>
</dbReference>
<keyword evidence="2" id="KW-0805">Transcription regulation</keyword>
<dbReference type="InterPro" id="IPR001867">
    <property type="entry name" value="OmpR/PhoB-type_DNA-bd"/>
</dbReference>
<reference evidence="7 8" key="1">
    <citation type="submission" date="2020-03" db="EMBL/GenBank/DDBJ databases">
        <title>Isolation and identification of active actinomycetes.</title>
        <authorList>
            <person name="Sun X."/>
        </authorList>
    </citation>
    <scope>NUCLEOTIDE SEQUENCE [LARGE SCALE GENOMIC DNA]</scope>
    <source>
        <strain evidence="7 8">NEAU-D13</strain>
    </source>
</reference>
<dbReference type="InterPro" id="IPR016032">
    <property type="entry name" value="Sig_transdc_resp-reg_C-effctor"/>
</dbReference>
<evidence type="ECO:0000313" key="8">
    <source>
        <dbReference type="Proteomes" id="UP000481360"/>
    </source>
</evidence>
<evidence type="ECO:0000259" key="5">
    <source>
        <dbReference type="SMART" id="SM00862"/>
    </source>
</evidence>
<dbReference type="SMART" id="SM01043">
    <property type="entry name" value="BTAD"/>
    <property type="match status" value="1"/>
</dbReference>
<dbReference type="InterPro" id="IPR005158">
    <property type="entry name" value="BTAD"/>
</dbReference>
<evidence type="ECO:0000256" key="2">
    <source>
        <dbReference type="ARBA" id="ARBA00023015"/>
    </source>
</evidence>
<dbReference type="SUPFAM" id="SSF52540">
    <property type="entry name" value="P-loop containing nucleoside triphosphate hydrolases"/>
    <property type="match status" value="1"/>
</dbReference>
<evidence type="ECO:0000313" key="7">
    <source>
        <dbReference type="EMBL" id="NGY65164.1"/>
    </source>
</evidence>
<feature type="domain" description="OmpR/PhoB-type" evidence="5">
    <location>
        <begin position="27"/>
        <end position="104"/>
    </location>
</feature>
<dbReference type="GO" id="GO:0043531">
    <property type="term" value="F:ADP binding"/>
    <property type="evidence" value="ECO:0007669"/>
    <property type="project" value="InterPro"/>
</dbReference>
<evidence type="ECO:0000256" key="3">
    <source>
        <dbReference type="ARBA" id="ARBA00023125"/>
    </source>
</evidence>
<protein>
    <submittedName>
        <fullName evidence="7">AfsR/SARP family transcriptional regulator</fullName>
    </submittedName>
</protein>
<accession>A0A7C9RXB2</accession>
<dbReference type="CDD" id="cd15831">
    <property type="entry name" value="BTAD"/>
    <property type="match status" value="1"/>
</dbReference>